<proteinExistence type="predicted"/>
<dbReference type="Proteomes" id="UP000034589">
    <property type="component" value="Unassembled WGS sequence"/>
</dbReference>
<name>A0A0G1VGH7_9BACT</name>
<dbReference type="EMBL" id="LCPV01000054">
    <property type="protein sequence ID" value="KKW05643.1"/>
    <property type="molecule type" value="Genomic_DNA"/>
</dbReference>
<sequence>MIRTAPLDFGAGCSILQPSIRLGKIGKQKSVTDTRRPKGWFCVTVIDMEGLEKKQPERREADSVSLSVNPEQLPAINGVQKKGAGLAERLAGVKGRIAVALLAIGTQTLEAPATHVVEPIPQEVSGRIVAETLSTSVVEKIHEQGFDVRVTLPRPESTRHSSYYIIHFGQLHESTYVGLDRAMYKSVVEKHQRRMYALYPQLLSACNSPIFQEGRSYGLQDKTLAPLDDKKIQEALSNIEAISKSRPVSVTEAIDQLAIAERVGNMVKALRRHPQVQRLIHAETFLAGKLREFANSAEENDRNDERFREFNLRLRMLETSNNPLFAAAEGSDAQFQASSRLFFEGKADLVGLERAKENQDAMSLISVRNEAIDARGQMVKDARTLFRSTPGGKAMEALFAEIQTLSSADAEKRADEFSTRLRSLTESEKRFVQEHSYQTPEYQSLTASIDILNYKIQDIRETVVYEKVEEFVEQYPDYGGTGLKCAVIEYGKNHTFAESAQVWNARSNTHVSFGIIDVFDPKEK</sequence>
<gene>
    <name evidence="1" type="ORF">UY39_C0054G0008</name>
</gene>
<comment type="caution">
    <text evidence="1">The sequence shown here is derived from an EMBL/GenBank/DDBJ whole genome shotgun (WGS) entry which is preliminary data.</text>
</comment>
<organism evidence="1 2">
    <name type="scientific">Candidatus Kaiserbacteria bacterium GW2011_GWC2_49_12</name>
    <dbReference type="NCBI Taxonomy" id="1618675"/>
    <lineage>
        <taxon>Bacteria</taxon>
        <taxon>Candidatus Kaiseribacteriota</taxon>
    </lineage>
</organism>
<reference evidence="1 2" key="1">
    <citation type="journal article" date="2015" name="Nature">
        <title>rRNA introns, odd ribosomes, and small enigmatic genomes across a large radiation of phyla.</title>
        <authorList>
            <person name="Brown C.T."/>
            <person name="Hug L.A."/>
            <person name="Thomas B.C."/>
            <person name="Sharon I."/>
            <person name="Castelle C.J."/>
            <person name="Singh A."/>
            <person name="Wilkins M.J."/>
            <person name="Williams K.H."/>
            <person name="Banfield J.F."/>
        </authorList>
    </citation>
    <scope>NUCLEOTIDE SEQUENCE [LARGE SCALE GENOMIC DNA]</scope>
</reference>
<protein>
    <submittedName>
        <fullName evidence="1">Uncharacterized protein</fullName>
    </submittedName>
</protein>
<dbReference type="AlphaFoldDB" id="A0A0G1VGH7"/>
<accession>A0A0G1VGH7</accession>
<evidence type="ECO:0000313" key="2">
    <source>
        <dbReference type="Proteomes" id="UP000034589"/>
    </source>
</evidence>
<evidence type="ECO:0000313" key="1">
    <source>
        <dbReference type="EMBL" id="KKW05643.1"/>
    </source>
</evidence>